<proteinExistence type="predicted"/>
<dbReference type="KEGG" id="dmm:dnm_091000"/>
<accession>A0A975BX69</accession>
<keyword evidence="1" id="KW-0812">Transmembrane</keyword>
<gene>
    <name evidence="3" type="ORF">dnm_091000</name>
</gene>
<keyword evidence="4" id="KW-1185">Reference proteome</keyword>
<protein>
    <submittedName>
        <fullName evidence="3">CAAX prenyl protease-related protein</fullName>
    </submittedName>
</protein>
<keyword evidence="3" id="KW-0378">Hydrolase</keyword>
<dbReference type="Pfam" id="PF02517">
    <property type="entry name" value="Rce1-like"/>
    <property type="match status" value="1"/>
</dbReference>
<evidence type="ECO:0000313" key="4">
    <source>
        <dbReference type="Proteomes" id="UP000663722"/>
    </source>
</evidence>
<evidence type="ECO:0000259" key="2">
    <source>
        <dbReference type="Pfam" id="PF02517"/>
    </source>
</evidence>
<feature type="transmembrane region" description="Helical" evidence="1">
    <location>
        <begin position="195"/>
        <end position="220"/>
    </location>
</feature>
<dbReference type="InterPro" id="IPR003675">
    <property type="entry name" value="Rce1/LyrA-like_dom"/>
</dbReference>
<feature type="transmembrane region" description="Helical" evidence="1">
    <location>
        <begin position="160"/>
        <end position="183"/>
    </location>
</feature>
<dbReference type="NCBIfam" id="TIGR03008">
    <property type="entry name" value="pepcterm_CAAX"/>
    <property type="match status" value="1"/>
</dbReference>
<dbReference type="AlphaFoldDB" id="A0A975BX69"/>
<feature type="domain" description="CAAX prenyl protease 2/Lysostaphin resistance protein A-like" evidence="2">
    <location>
        <begin position="118"/>
        <end position="206"/>
    </location>
</feature>
<dbReference type="Proteomes" id="UP000663722">
    <property type="component" value="Chromosome"/>
</dbReference>
<evidence type="ECO:0000256" key="1">
    <source>
        <dbReference type="SAM" id="Phobius"/>
    </source>
</evidence>
<keyword evidence="1" id="KW-1133">Transmembrane helix</keyword>
<dbReference type="EMBL" id="CP061800">
    <property type="protein sequence ID" value="QTA93007.1"/>
    <property type="molecule type" value="Genomic_DNA"/>
</dbReference>
<dbReference type="InterPro" id="IPR014346">
    <property type="entry name" value="Prenyl_protease-related"/>
</dbReference>
<organism evidence="3 4">
    <name type="scientific">Desulfonema magnum</name>
    <dbReference type="NCBI Taxonomy" id="45655"/>
    <lineage>
        <taxon>Bacteria</taxon>
        <taxon>Pseudomonadati</taxon>
        <taxon>Thermodesulfobacteriota</taxon>
        <taxon>Desulfobacteria</taxon>
        <taxon>Desulfobacterales</taxon>
        <taxon>Desulfococcaceae</taxon>
        <taxon>Desulfonema</taxon>
    </lineage>
</organism>
<reference evidence="3" key="1">
    <citation type="journal article" date="2021" name="Microb. Physiol.">
        <title>Proteogenomic Insights into the Physiology of Marine, Sulfate-Reducing, Filamentous Desulfonema limicola and Desulfonema magnum.</title>
        <authorList>
            <person name="Schnaars V."/>
            <person name="Wohlbrand L."/>
            <person name="Scheve S."/>
            <person name="Hinrichs C."/>
            <person name="Reinhardt R."/>
            <person name="Rabus R."/>
        </authorList>
    </citation>
    <scope>NUCLEOTIDE SEQUENCE</scope>
    <source>
        <strain evidence="3">4be13</strain>
    </source>
</reference>
<sequence length="221" mass="24919">MAAYYVLPFALYVILTQIPPAFPSYYPWLYAAVVLVVGTVTGYILITRQLIRPHRNVIAGVSVGLAGIVLWIWLSGLGAEQYVIRYLPDWLIPKPRAAFNPFESLPNPAVCRGFVGIRLIGLVLVVPIAEELFWRGFLMRWVISQDWENQEIGQFTPGSFLWVVVLFTLAHPEWLAAAVYCALLNGLIYWKRDLWNCVVAHGVSNLGLGIYVLVTGTWALW</sequence>
<evidence type="ECO:0000313" key="3">
    <source>
        <dbReference type="EMBL" id="QTA93007.1"/>
    </source>
</evidence>
<name>A0A975BX69_9BACT</name>
<feature type="transmembrane region" description="Helical" evidence="1">
    <location>
        <begin position="25"/>
        <end position="45"/>
    </location>
</feature>
<keyword evidence="1" id="KW-0472">Membrane</keyword>
<dbReference type="GO" id="GO:0004175">
    <property type="term" value="F:endopeptidase activity"/>
    <property type="evidence" value="ECO:0007669"/>
    <property type="project" value="UniProtKB-ARBA"/>
</dbReference>
<dbReference type="RefSeq" id="WP_207680138.1">
    <property type="nucleotide sequence ID" value="NZ_CP061800.1"/>
</dbReference>
<feature type="transmembrane region" description="Helical" evidence="1">
    <location>
        <begin position="57"/>
        <end position="74"/>
    </location>
</feature>
<dbReference type="GO" id="GO:0006508">
    <property type="term" value="P:proteolysis"/>
    <property type="evidence" value="ECO:0007669"/>
    <property type="project" value="UniProtKB-KW"/>
</dbReference>
<dbReference type="GO" id="GO:0080120">
    <property type="term" value="P:CAAX-box protein maturation"/>
    <property type="evidence" value="ECO:0007669"/>
    <property type="project" value="UniProtKB-ARBA"/>
</dbReference>
<keyword evidence="3" id="KW-0645">Protease</keyword>